<dbReference type="OrthoDB" id="9802958at2"/>
<reference evidence="7 8" key="1">
    <citation type="submission" date="2015-01" db="EMBL/GenBank/DDBJ databases">
        <title>Genome Sequence of Magnetospirillum magnetotacticum Strain MS-1.</title>
        <authorList>
            <person name="Marinov G.K."/>
            <person name="Smalley M.D."/>
            <person name="DeSalvo G."/>
        </authorList>
    </citation>
    <scope>NUCLEOTIDE SEQUENCE [LARGE SCALE GENOMIC DNA]</scope>
    <source>
        <strain evidence="7 8">MS-1</strain>
    </source>
</reference>
<dbReference type="PROSITE" id="PS50249">
    <property type="entry name" value="MPN"/>
    <property type="match status" value="1"/>
</dbReference>
<evidence type="ECO:0000313" key="8">
    <source>
        <dbReference type="Proteomes" id="UP000031971"/>
    </source>
</evidence>
<evidence type="ECO:0000313" key="7">
    <source>
        <dbReference type="EMBL" id="KIL96979.1"/>
    </source>
</evidence>
<dbReference type="AlphaFoldDB" id="A0A0C2YB53"/>
<dbReference type="Proteomes" id="UP000031971">
    <property type="component" value="Unassembled WGS sequence"/>
</dbReference>
<proteinExistence type="predicted"/>
<dbReference type="GO" id="GO:0008235">
    <property type="term" value="F:metalloexopeptidase activity"/>
    <property type="evidence" value="ECO:0007669"/>
    <property type="project" value="TreeGrafter"/>
</dbReference>
<dbReference type="GO" id="GO:0008270">
    <property type="term" value="F:zinc ion binding"/>
    <property type="evidence" value="ECO:0007669"/>
    <property type="project" value="TreeGrafter"/>
</dbReference>
<gene>
    <name evidence="7" type="ORF">CCC_01772</name>
</gene>
<dbReference type="InterPro" id="IPR037518">
    <property type="entry name" value="MPN"/>
</dbReference>
<keyword evidence="1" id="KW-0645">Protease</keyword>
<keyword evidence="8" id="KW-1185">Reference proteome</keyword>
<dbReference type="PANTHER" id="PTHR34858">
    <property type="entry name" value="CYSO-CYSTEINE PEPTIDASE"/>
    <property type="match status" value="1"/>
</dbReference>
<protein>
    <recommendedName>
        <fullName evidence="6">MPN domain-containing protein</fullName>
    </recommendedName>
</protein>
<dbReference type="Pfam" id="PF14464">
    <property type="entry name" value="Prok-JAB"/>
    <property type="match status" value="1"/>
</dbReference>
<evidence type="ECO:0000256" key="3">
    <source>
        <dbReference type="ARBA" id="ARBA00022801"/>
    </source>
</evidence>
<dbReference type="InterPro" id="IPR000555">
    <property type="entry name" value="JAMM/MPN+_dom"/>
</dbReference>
<dbReference type="SUPFAM" id="SSF102712">
    <property type="entry name" value="JAB1/MPN domain"/>
    <property type="match status" value="1"/>
</dbReference>
<dbReference type="STRING" id="272627.CCC_01772"/>
<dbReference type="PANTHER" id="PTHR34858:SF1">
    <property type="entry name" value="CYSO-CYSTEINE PEPTIDASE"/>
    <property type="match status" value="1"/>
</dbReference>
<keyword evidence="3" id="KW-0378">Hydrolase</keyword>
<keyword evidence="2" id="KW-0479">Metal-binding</keyword>
<evidence type="ECO:0000259" key="6">
    <source>
        <dbReference type="PROSITE" id="PS50249"/>
    </source>
</evidence>
<dbReference type="InterPro" id="IPR028090">
    <property type="entry name" value="JAB_dom_prok"/>
</dbReference>
<comment type="caution">
    <text evidence="7">The sequence shown here is derived from an EMBL/GenBank/DDBJ whole genome shotgun (WGS) entry which is preliminary data.</text>
</comment>
<dbReference type="InterPro" id="IPR051929">
    <property type="entry name" value="VirAsm_ModProt"/>
</dbReference>
<dbReference type="Gene3D" id="3.40.140.10">
    <property type="entry name" value="Cytidine Deaminase, domain 2"/>
    <property type="match status" value="1"/>
</dbReference>
<accession>A0A0C2YB53</accession>
<dbReference type="GO" id="GO:0006508">
    <property type="term" value="P:proteolysis"/>
    <property type="evidence" value="ECO:0007669"/>
    <property type="project" value="UniProtKB-KW"/>
</dbReference>
<evidence type="ECO:0000256" key="2">
    <source>
        <dbReference type="ARBA" id="ARBA00022723"/>
    </source>
</evidence>
<feature type="domain" description="MPN" evidence="6">
    <location>
        <begin position="2"/>
        <end position="131"/>
    </location>
</feature>
<dbReference type="CDD" id="cd08070">
    <property type="entry name" value="MPN_like"/>
    <property type="match status" value="1"/>
</dbReference>
<sequence>MLVLTAQQMASIAAAAEAAWPGEGCGLLIGKGRRVVTVTQVMNAENLLKSEGNDRFELDPAARFAAERAVRGTDRRVIGHWHSHPDGSAKPSATDMAQAWEPDMIWLIVGTAAHGEGHPQTVQMLAHRLERDTGRVFPIRMELAEKRACQGARFPT</sequence>
<organism evidence="7 8">
    <name type="scientific">Paramagnetospirillum magnetotacticum MS-1</name>
    <dbReference type="NCBI Taxonomy" id="272627"/>
    <lineage>
        <taxon>Bacteria</taxon>
        <taxon>Pseudomonadati</taxon>
        <taxon>Pseudomonadota</taxon>
        <taxon>Alphaproteobacteria</taxon>
        <taxon>Rhodospirillales</taxon>
        <taxon>Magnetospirillaceae</taxon>
        <taxon>Paramagnetospirillum</taxon>
    </lineage>
</organism>
<keyword evidence="5" id="KW-0482">Metalloprotease</keyword>
<name>A0A0C2YB53_PARME</name>
<dbReference type="SMART" id="SM00232">
    <property type="entry name" value="JAB_MPN"/>
    <property type="match status" value="1"/>
</dbReference>
<dbReference type="EMBL" id="JXSL01000031">
    <property type="protein sequence ID" value="KIL96979.1"/>
    <property type="molecule type" value="Genomic_DNA"/>
</dbReference>
<dbReference type="RefSeq" id="WP_009870002.1">
    <property type="nucleotide sequence ID" value="NZ_JXSL01000031.1"/>
</dbReference>
<keyword evidence="4" id="KW-0862">Zinc</keyword>
<evidence type="ECO:0000256" key="5">
    <source>
        <dbReference type="ARBA" id="ARBA00023049"/>
    </source>
</evidence>
<evidence type="ECO:0000256" key="4">
    <source>
        <dbReference type="ARBA" id="ARBA00022833"/>
    </source>
</evidence>
<evidence type="ECO:0000256" key="1">
    <source>
        <dbReference type="ARBA" id="ARBA00022670"/>
    </source>
</evidence>